<keyword evidence="2" id="KW-0442">Lipid degradation</keyword>
<evidence type="ECO:0000256" key="2">
    <source>
        <dbReference type="ARBA" id="ARBA00022963"/>
    </source>
</evidence>
<evidence type="ECO:0000313" key="6">
    <source>
        <dbReference type="Proteomes" id="UP001551176"/>
    </source>
</evidence>
<gene>
    <name evidence="5" type="ORF">ABZ921_14185</name>
</gene>
<dbReference type="Pfam" id="PF03403">
    <property type="entry name" value="PAF-AH_p_II"/>
    <property type="match status" value="1"/>
</dbReference>
<dbReference type="Proteomes" id="UP001551176">
    <property type="component" value="Unassembled WGS sequence"/>
</dbReference>
<dbReference type="RefSeq" id="WP_359348179.1">
    <property type="nucleotide sequence ID" value="NZ_JBEYXV010000006.1"/>
</dbReference>
<dbReference type="PANTHER" id="PTHR10272">
    <property type="entry name" value="PLATELET-ACTIVATING FACTOR ACETYLHYDROLASE"/>
    <property type="match status" value="1"/>
</dbReference>
<dbReference type="SUPFAM" id="SSF53474">
    <property type="entry name" value="alpha/beta-Hydrolases"/>
    <property type="match status" value="1"/>
</dbReference>
<evidence type="ECO:0000256" key="4">
    <source>
        <dbReference type="SAM" id="SignalP"/>
    </source>
</evidence>
<keyword evidence="3" id="KW-0443">Lipid metabolism</keyword>
<accession>A0ABV3BN74</accession>
<dbReference type="GO" id="GO:0016787">
    <property type="term" value="F:hydrolase activity"/>
    <property type="evidence" value="ECO:0007669"/>
    <property type="project" value="UniProtKB-KW"/>
</dbReference>
<dbReference type="EMBL" id="JBEYXV010000006">
    <property type="protein sequence ID" value="MEU6821777.1"/>
    <property type="molecule type" value="Genomic_DNA"/>
</dbReference>
<feature type="chain" id="PRO_5046514707" evidence="4">
    <location>
        <begin position="32"/>
        <end position="427"/>
    </location>
</feature>
<dbReference type="PANTHER" id="PTHR10272:SF0">
    <property type="entry name" value="PLATELET-ACTIVATING FACTOR ACETYLHYDROLASE"/>
    <property type="match status" value="1"/>
</dbReference>
<keyword evidence="4" id="KW-0732">Signal</keyword>
<comment type="caution">
    <text evidence="5">The sequence shown here is derived from an EMBL/GenBank/DDBJ whole genome shotgun (WGS) entry which is preliminary data.</text>
</comment>
<dbReference type="PROSITE" id="PS51318">
    <property type="entry name" value="TAT"/>
    <property type="match status" value="1"/>
</dbReference>
<protein>
    <submittedName>
        <fullName evidence="5">Hydrolase</fullName>
    </submittedName>
</protein>
<dbReference type="InterPro" id="IPR006311">
    <property type="entry name" value="TAT_signal"/>
</dbReference>
<dbReference type="Gene3D" id="3.40.50.1820">
    <property type="entry name" value="alpha/beta hydrolase"/>
    <property type="match status" value="1"/>
</dbReference>
<keyword evidence="6" id="KW-1185">Reference proteome</keyword>
<evidence type="ECO:0000256" key="3">
    <source>
        <dbReference type="ARBA" id="ARBA00023098"/>
    </source>
</evidence>
<sequence length="427" mass="45603">MTSRASLTRRSLVGLAAVGLAATALSLPASASSSSSSSASASGAEAARSRAHSAGAAARLPAPTGPYGIGVVPARLVDRSRHDPWVTSQPYRELMISVWYPTAPGSGDGHPRAQYMAPGAAERWDATSPHGIPKGALDFAATRTHAREGAPADARDGRRPVLVYAAGAGDPRTWGTALVEEMASRGYVVVTVDHTYENPGVQFPDGSVKDDGPLRKALEEAQQNGTMPELLKKTLDIRVADSKFVLDSLGSLPHGLSRIVDRRRVGMVGQSAGGIAAAETMYEDCRVRAGVNLDGTLEFNPEPNGTNLMPVAKHGLDRPFLLMGREGSDRRTEPSWRSFWSHSTGWKRNLTLRGSLHQTYTDLSALLPQAGVDRKVIEENIGTVDPKRAVAAQRAYVASFFDRWLKGDDDGLLDAPSGRYPEVEFAG</sequence>
<name>A0ABV3BN74_9ACTN</name>
<feature type="signal peptide" evidence="4">
    <location>
        <begin position="1"/>
        <end position="31"/>
    </location>
</feature>
<proteinExistence type="predicted"/>
<reference evidence="5 6" key="1">
    <citation type="submission" date="2024-06" db="EMBL/GenBank/DDBJ databases">
        <title>The Natural Products Discovery Center: Release of the First 8490 Sequenced Strains for Exploring Actinobacteria Biosynthetic Diversity.</title>
        <authorList>
            <person name="Kalkreuter E."/>
            <person name="Kautsar S.A."/>
            <person name="Yang D."/>
            <person name="Bader C.D."/>
            <person name="Teijaro C.N."/>
            <person name="Fluegel L."/>
            <person name="Davis C.M."/>
            <person name="Simpson J.R."/>
            <person name="Lauterbach L."/>
            <person name="Steele A.D."/>
            <person name="Gui C."/>
            <person name="Meng S."/>
            <person name="Li G."/>
            <person name="Viehrig K."/>
            <person name="Ye F."/>
            <person name="Su P."/>
            <person name="Kiefer A.F."/>
            <person name="Nichols A."/>
            <person name="Cepeda A.J."/>
            <person name="Yan W."/>
            <person name="Fan B."/>
            <person name="Jiang Y."/>
            <person name="Adhikari A."/>
            <person name="Zheng C.-J."/>
            <person name="Schuster L."/>
            <person name="Cowan T.M."/>
            <person name="Smanski M.J."/>
            <person name="Chevrette M.G."/>
            <person name="De Carvalho L.P.S."/>
            <person name="Shen B."/>
        </authorList>
    </citation>
    <scope>NUCLEOTIDE SEQUENCE [LARGE SCALE GENOMIC DNA]</scope>
    <source>
        <strain evidence="5 6">NPDC046838</strain>
    </source>
</reference>
<organism evidence="5 6">
    <name type="scientific">Streptomyces atriruber</name>
    <dbReference type="NCBI Taxonomy" id="545121"/>
    <lineage>
        <taxon>Bacteria</taxon>
        <taxon>Bacillati</taxon>
        <taxon>Actinomycetota</taxon>
        <taxon>Actinomycetes</taxon>
        <taxon>Kitasatosporales</taxon>
        <taxon>Streptomycetaceae</taxon>
        <taxon>Streptomyces</taxon>
    </lineage>
</organism>
<evidence type="ECO:0000313" key="5">
    <source>
        <dbReference type="EMBL" id="MEU6821777.1"/>
    </source>
</evidence>
<evidence type="ECO:0000256" key="1">
    <source>
        <dbReference type="ARBA" id="ARBA00022801"/>
    </source>
</evidence>
<keyword evidence="1 5" id="KW-0378">Hydrolase</keyword>
<dbReference type="InterPro" id="IPR029058">
    <property type="entry name" value="AB_hydrolase_fold"/>
</dbReference>